<dbReference type="EMBL" id="JO842364">
    <property type="protein sequence ID" value="AEO33981.1"/>
    <property type="molecule type" value="mRNA"/>
</dbReference>
<proteinExistence type="evidence at transcript level"/>
<sequence>MCPSLKLAFLVATLYSHTWGAKDVVDDGKNIDIREALNTTEPLWLLWQTYRNGFSLCMEDKCINENEICIRNMMINISDKDYYFTEKMIVEGQEDATNYVGTFKDGMTPPKSMEVFEVTDTTVTKEITGAGVHELWTLEFWHPRSRCMVFFISQLDNVIRDDVGTCEMYTVGKPAGADPPADCKVFFQNNCNMTRVYTPYTADCHKI</sequence>
<evidence type="ECO:0000313" key="2">
    <source>
        <dbReference type="EMBL" id="AEO33981.1"/>
    </source>
</evidence>
<keyword evidence="1" id="KW-0732">Signal</keyword>
<accession>G3MKG3</accession>
<organism evidence="2">
    <name type="scientific">Amblyomma maculatum</name>
    <name type="common">Gulf Coast tick</name>
    <dbReference type="NCBI Taxonomy" id="34609"/>
    <lineage>
        <taxon>Eukaryota</taxon>
        <taxon>Metazoa</taxon>
        <taxon>Ecdysozoa</taxon>
        <taxon>Arthropoda</taxon>
        <taxon>Chelicerata</taxon>
        <taxon>Arachnida</taxon>
        <taxon>Acari</taxon>
        <taxon>Parasitiformes</taxon>
        <taxon>Ixodida</taxon>
        <taxon>Ixodoidea</taxon>
        <taxon>Ixodidae</taxon>
        <taxon>Amblyomminae</taxon>
        <taxon>Amblyomma</taxon>
    </lineage>
</organism>
<name>G3MKG3_AMBMU</name>
<dbReference type="InterPro" id="IPR012674">
    <property type="entry name" value="Calycin"/>
</dbReference>
<feature type="signal peptide" evidence="1">
    <location>
        <begin position="1"/>
        <end position="20"/>
    </location>
</feature>
<feature type="chain" id="PRO_5003447079" description="Lipocalin/cytosolic fatty-acid binding domain-containing protein" evidence="1">
    <location>
        <begin position="21"/>
        <end position="207"/>
    </location>
</feature>
<evidence type="ECO:0008006" key="3">
    <source>
        <dbReference type="Google" id="ProtNLM"/>
    </source>
</evidence>
<evidence type="ECO:0000256" key="1">
    <source>
        <dbReference type="SAM" id="SignalP"/>
    </source>
</evidence>
<reference evidence="2" key="1">
    <citation type="journal article" date="2011" name="PLoS ONE">
        <title>A deep insight into the sialotranscriptome of the gulf coast tick, Amblyomma maculatum.</title>
        <authorList>
            <person name="Karim S."/>
            <person name="Singh P."/>
            <person name="Ribeiro J.M."/>
        </authorList>
    </citation>
    <scope>NUCLEOTIDE SEQUENCE</scope>
    <source>
        <tissue evidence="2">Salivary gland</tissue>
    </source>
</reference>
<dbReference type="AlphaFoldDB" id="G3MKG3"/>
<dbReference type="Gene3D" id="2.40.128.20">
    <property type="match status" value="1"/>
</dbReference>
<protein>
    <recommendedName>
        <fullName evidence="3">Lipocalin/cytosolic fatty-acid binding domain-containing protein</fullName>
    </recommendedName>
</protein>